<evidence type="ECO:0000313" key="2">
    <source>
        <dbReference type="EMBL" id="MBB4962058.1"/>
    </source>
</evidence>
<keyword evidence="1" id="KW-0472">Membrane</keyword>
<accession>A0A7W7WT39</accession>
<protein>
    <submittedName>
        <fullName evidence="2">Uncharacterized protein</fullName>
    </submittedName>
</protein>
<evidence type="ECO:0000313" key="3">
    <source>
        <dbReference type="Proteomes" id="UP000578819"/>
    </source>
</evidence>
<dbReference type="Proteomes" id="UP000578819">
    <property type="component" value="Unassembled WGS sequence"/>
</dbReference>
<sequence length="144" mass="16043">MPPARGLAARLLGWQDDGDAVVAVYQPEKGITKRPDDQYWVETDWWTVGGVELLELRSDGRQHRLVDLPGNVLFVDVPAQLLDGFGAPSASSPEGMLRRLLAVAWPLGQFVLLALVVMLLLGSWQHYRRRSARRESYRGPGQPA</sequence>
<name>A0A7W7WT39_9ACTN</name>
<comment type="caution">
    <text evidence="2">The sequence shown here is derived from an EMBL/GenBank/DDBJ whole genome shotgun (WGS) entry which is preliminary data.</text>
</comment>
<dbReference type="AlphaFoldDB" id="A0A7W7WT39"/>
<reference evidence="2 3" key="1">
    <citation type="submission" date="2020-08" db="EMBL/GenBank/DDBJ databases">
        <title>Sequencing the genomes of 1000 actinobacteria strains.</title>
        <authorList>
            <person name="Klenk H.-P."/>
        </authorList>
    </citation>
    <scope>NUCLEOTIDE SEQUENCE [LARGE SCALE GENOMIC DNA]</scope>
    <source>
        <strain evidence="2 3">DSM 45886</strain>
    </source>
</reference>
<feature type="transmembrane region" description="Helical" evidence="1">
    <location>
        <begin position="103"/>
        <end position="124"/>
    </location>
</feature>
<evidence type="ECO:0000256" key="1">
    <source>
        <dbReference type="SAM" id="Phobius"/>
    </source>
</evidence>
<dbReference type="RefSeq" id="WP_184538009.1">
    <property type="nucleotide sequence ID" value="NZ_JACHJW010000001.1"/>
</dbReference>
<keyword evidence="3" id="KW-1185">Reference proteome</keyword>
<keyword evidence="1" id="KW-0812">Transmembrane</keyword>
<proteinExistence type="predicted"/>
<organism evidence="2 3">
    <name type="scientific">Micromonospora polyrhachis</name>
    <dbReference type="NCBI Taxonomy" id="1282883"/>
    <lineage>
        <taxon>Bacteria</taxon>
        <taxon>Bacillati</taxon>
        <taxon>Actinomycetota</taxon>
        <taxon>Actinomycetes</taxon>
        <taxon>Micromonosporales</taxon>
        <taxon>Micromonosporaceae</taxon>
        <taxon>Micromonospora</taxon>
    </lineage>
</organism>
<keyword evidence="1" id="KW-1133">Transmembrane helix</keyword>
<gene>
    <name evidence="2" type="ORF">FHR38_005791</name>
</gene>
<dbReference type="EMBL" id="JACHJW010000001">
    <property type="protein sequence ID" value="MBB4962058.1"/>
    <property type="molecule type" value="Genomic_DNA"/>
</dbReference>